<dbReference type="GO" id="GO:0005509">
    <property type="term" value="F:calcium ion binding"/>
    <property type="evidence" value="ECO:0007669"/>
    <property type="project" value="InterPro"/>
</dbReference>
<dbReference type="GO" id="GO:0005802">
    <property type="term" value="C:trans-Golgi network"/>
    <property type="evidence" value="ECO:0007669"/>
    <property type="project" value="TreeGrafter"/>
</dbReference>
<dbReference type="GO" id="GO:0005975">
    <property type="term" value="P:carbohydrate metabolic process"/>
    <property type="evidence" value="ECO:0007669"/>
    <property type="project" value="InterPro"/>
</dbReference>
<sequence>WAERKQAVVKAVKGCWQAYRRDAFGADEYLPLSRSGRFFGDKHRGVGFTIADTLDTLLITGLRAEYEEGRNWVARNLTFNVNATVSVFETTIRVLGGLLSAYALSGDAILLQRARELGDRLLPAFQTPSGLPYPQINLHSGTGQYYTWRGEAVSLAEVGTLQMEFRELSRRTGDKRYWQVAKKVDVLLARMPSLDGLLPTVFEPPKNHLAALGYTMGAEADSYYEYLLKQWLQTSKTTPALRQRYDKSIQGMRKHLVRVSARDRLTFVGNLEDDNTFSARMEHLTCFIAATLALGSMHDTANATRAQADANLAADITNTCVRMYTDMPSGLSPEIIRFRQPASSAEKDVYVRPQEAYNLLRPEAVESLFLMWRMTGHVKYREQGWHIFQRMRQHASTPDGLCFTSLKDVTTVPAPQRDLLESFVMAETFKYLFLLFEDDPNVLPLDRFVFTTEAHPLPIF</sequence>
<evidence type="ECO:0000256" key="3">
    <source>
        <dbReference type="ARBA" id="ARBA00007658"/>
    </source>
</evidence>
<comment type="similarity">
    <text evidence="3 13">Belongs to the glycosyl hydrolase 47 family.</text>
</comment>
<dbReference type="STRING" id="78915.A0A4V1IW02"/>
<protein>
    <recommendedName>
        <fullName evidence="13">alpha-1,2-Mannosidase</fullName>
        <ecNumber evidence="13">3.2.1.-</ecNumber>
    </recommendedName>
</protein>
<keyword evidence="15" id="KW-1185">Reference proteome</keyword>
<dbReference type="InterPro" id="IPR036026">
    <property type="entry name" value="Seven-hairpin_glycosidases"/>
</dbReference>
<dbReference type="Pfam" id="PF01532">
    <property type="entry name" value="Glyco_hydro_47"/>
    <property type="match status" value="1"/>
</dbReference>
<dbReference type="GO" id="GO:0005768">
    <property type="term" value="C:endosome"/>
    <property type="evidence" value="ECO:0007669"/>
    <property type="project" value="TreeGrafter"/>
</dbReference>
<proteinExistence type="inferred from homology"/>
<keyword evidence="5 13" id="KW-0378">Hydrolase</keyword>
<keyword evidence="13" id="KW-0326">Glycosidase</keyword>
<evidence type="ECO:0000256" key="8">
    <source>
        <dbReference type="ARBA" id="ARBA00047669"/>
    </source>
</evidence>
<evidence type="ECO:0000256" key="7">
    <source>
        <dbReference type="ARBA" id="ARBA00023157"/>
    </source>
</evidence>
<keyword evidence="4 11" id="KW-0479">Metal-binding</keyword>
<feature type="active site" evidence="10">
    <location>
        <position position="363"/>
    </location>
</feature>
<dbReference type="SUPFAM" id="SSF48225">
    <property type="entry name" value="Seven-hairpin glycosidases"/>
    <property type="match status" value="1"/>
</dbReference>
<dbReference type="GO" id="GO:0005783">
    <property type="term" value="C:endoplasmic reticulum"/>
    <property type="evidence" value="ECO:0007669"/>
    <property type="project" value="TreeGrafter"/>
</dbReference>
<dbReference type="GO" id="GO:0004571">
    <property type="term" value="F:mannosyl-oligosaccharide 1,2-alpha-mannosidase activity"/>
    <property type="evidence" value="ECO:0007669"/>
    <property type="project" value="UniProtKB-EC"/>
</dbReference>
<dbReference type="AlphaFoldDB" id="A0A4V1IW02"/>
<dbReference type="InterPro" id="IPR050749">
    <property type="entry name" value="Glycosyl_Hydrolase_47"/>
</dbReference>
<keyword evidence="7 12" id="KW-1015">Disulfide bond</keyword>
<dbReference type="InterPro" id="IPR012341">
    <property type="entry name" value="6hp_glycosidase-like_sf"/>
</dbReference>
<evidence type="ECO:0000256" key="1">
    <source>
        <dbReference type="ARBA" id="ARBA00001913"/>
    </source>
</evidence>
<evidence type="ECO:0000256" key="13">
    <source>
        <dbReference type="RuleBase" id="RU361193"/>
    </source>
</evidence>
<feature type="binding site" evidence="11">
    <location>
        <position position="452"/>
    </location>
    <ligand>
        <name>Ca(2+)</name>
        <dbReference type="ChEBI" id="CHEBI:29108"/>
    </ligand>
</feature>
<comment type="catalytic activity">
    <reaction evidence="9">
        <text>N(4)-(alpha-D-Man-(1-&gt;2)-alpha-D-Man-(1-&gt;2)-alpha-D-Man-(1-&gt;3)-[alpha-D-Man-(1-&gt;2)-alpha-D-Man-(1-&gt;3)-[alpha-D-Man-(1-&gt;2)-alpha-D-Man-(1-&gt;6)]-alpha-D-Man-(1-&gt;6)]-beta-D-Man-(1-&gt;4)-beta-D-GlcNAc-(1-&gt;4)-beta-D-GlcNAc)-L-asparaginyl-[protein] (N-glucan mannose isomer 9A1,2,3B1,2,3) + 4 H2O = N(4)-(alpha-D-Man-(1-&gt;3)-[alpha-D-Man-(1-&gt;3)-[alpha-D-Man-(1-&gt;6)]-alpha-D-Man-(1-&gt;6)]-beta-D-Man-(1-&gt;4)-beta-D-GlcNAc-(1-&gt;4)-beta-D-GlcNAc)-L-asparaginyl-[protein] (N-glucan mannose isomer 5A1,2) + 4 beta-D-mannose</text>
        <dbReference type="Rhea" id="RHEA:56008"/>
        <dbReference type="Rhea" id="RHEA-COMP:14356"/>
        <dbReference type="Rhea" id="RHEA-COMP:14367"/>
        <dbReference type="ChEBI" id="CHEBI:15377"/>
        <dbReference type="ChEBI" id="CHEBI:28563"/>
        <dbReference type="ChEBI" id="CHEBI:59087"/>
        <dbReference type="ChEBI" id="CHEBI:139493"/>
        <dbReference type="EC" id="3.2.1.113"/>
    </reaction>
</comment>
<comment type="cofactor">
    <cofactor evidence="1 11">
        <name>Ca(2+)</name>
        <dbReference type="ChEBI" id="CHEBI:29108"/>
    </cofactor>
</comment>
<evidence type="ECO:0000256" key="12">
    <source>
        <dbReference type="PIRSR" id="PIRSR601382-3"/>
    </source>
</evidence>
<dbReference type="Proteomes" id="UP000271241">
    <property type="component" value="Unassembled WGS sequence"/>
</dbReference>
<evidence type="ECO:0000256" key="9">
    <source>
        <dbReference type="ARBA" id="ARBA00048605"/>
    </source>
</evidence>
<dbReference type="GO" id="GO:0016020">
    <property type="term" value="C:membrane"/>
    <property type="evidence" value="ECO:0007669"/>
    <property type="project" value="InterPro"/>
</dbReference>
<dbReference type="Gene3D" id="1.50.10.10">
    <property type="match status" value="1"/>
</dbReference>
<feature type="non-terminal residue" evidence="14">
    <location>
        <position position="1"/>
    </location>
</feature>
<name>A0A4V1IW02_9FUNG</name>
<evidence type="ECO:0000256" key="11">
    <source>
        <dbReference type="PIRSR" id="PIRSR601382-2"/>
    </source>
</evidence>
<comment type="pathway">
    <text evidence="2">Protein modification; protein glycosylation.</text>
</comment>
<evidence type="ECO:0000256" key="5">
    <source>
        <dbReference type="ARBA" id="ARBA00022801"/>
    </source>
</evidence>
<dbReference type="PANTHER" id="PTHR11742:SF55">
    <property type="entry name" value="ENDOPLASMIC RETICULUM MANNOSYL-OLIGOSACCHARIDE 1,2-ALPHA-MANNOSIDASE"/>
    <property type="match status" value="1"/>
</dbReference>
<dbReference type="GO" id="GO:0036503">
    <property type="term" value="P:ERAD pathway"/>
    <property type="evidence" value="ECO:0007669"/>
    <property type="project" value="UniProtKB-ARBA"/>
</dbReference>
<evidence type="ECO:0000313" key="14">
    <source>
        <dbReference type="EMBL" id="RKP05849.1"/>
    </source>
</evidence>
<reference evidence="15" key="1">
    <citation type="journal article" date="2018" name="Nat. Microbiol.">
        <title>Leveraging single-cell genomics to expand the fungal tree of life.</title>
        <authorList>
            <person name="Ahrendt S.R."/>
            <person name="Quandt C.A."/>
            <person name="Ciobanu D."/>
            <person name="Clum A."/>
            <person name="Salamov A."/>
            <person name="Andreopoulos B."/>
            <person name="Cheng J.F."/>
            <person name="Woyke T."/>
            <person name="Pelin A."/>
            <person name="Henrissat B."/>
            <person name="Reynolds N.K."/>
            <person name="Benny G.L."/>
            <person name="Smith M.E."/>
            <person name="James T.Y."/>
            <person name="Grigoriev I.V."/>
        </authorList>
    </citation>
    <scope>NUCLEOTIDE SEQUENCE [LARGE SCALE GENOMIC DNA]</scope>
    <source>
        <strain evidence="15">RSA 1356</strain>
    </source>
</reference>
<dbReference type="EMBL" id="KZ993016">
    <property type="protein sequence ID" value="RKP05849.1"/>
    <property type="molecule type" value="Genomic_DNA"/>
</dbReference>
<dbReference type="InterPro" id="IPR001382">
    <property type="entry name" value="Glyco_hydro_47"/>
</dbReference>
<dbReference type="PRINTS" id="PR00747">
    <property type="entry name" value="GLYHDRLASE47"/>
</dbReference>
<evidence type="ECO:0000256" key="6">
    <source>
        <dbReference type="ARBA" id="ARBA00022837"/>
    </source>
</evidence>
<evidence type="ECO:0000256" key="2">
    <source>
        <dbReference type="ARBA" id="ARBA00004922"/>
    </source>
</evidence>
<organism evidence="14 15">
    <name type="scientific">Thamnocephalis sphaerospora</name>
    <dbReference type="NCBI Taxonomy" id="78915"/>
    <lineage>
        <taxon>Eukaryota</taxon>
        <taxon>Fungi</taxon>
        <taxon>Fungi incertae sedis</taxon>
        <taxon>Zoopagomycota</taxon>
        <taxon>Zoopagomycotina</taxon>
        <taxon>Zoopagomycetes</taxon>
        <taxon>Zoopagales</taxon>
        <taxon>Sigmoideomycetaceae</taxon>
        <taxon>Thamnocephalis</taxon>
    </lineage>
</organism>
<evidence type="ECO:0000256" key="4">
    <source>
        <dbReference type="ARBA" id="ARBA00022723"/>
    </source>
</evidence>
<feature type="active site" description="Proton donor" evidence="10">
    <location>
        <position position="89"/>
    </location>
</feature>
<gene>
    <name evidence="14" type="ORF">THASP1DRAFT_2818</name>
</gene>
<keyword evidence="6 11" id="KW-0106">Calcium</keyword>
<evidence type="ECO:0000313" key="15">
    <source>
        <dbReference type="Proteomes" id="UP000271241"/>
    </source>
</evidence>
<dbReference type="EC" id="3.2.1.-" evidence="13"/>
<dbReference type="PANTHER" id="PTHR11742">
    <property type="entry name" value="MANNOSYL-OLIGOSACCHARIDE ALPHA-1,2-MANNOSIDASE-RELATED"/>
    <property type="match status" value="1"/>
</dbReference>
<accession>A0A4V1IW02</accession>
<feature type="non-terminal residue" evidence="14">
    <location>
        <position position="460"/>
    </location>
</feature>
<dbReference type="OrthoDB" id="8118055at2759"/>
<feature type="active site" description="Proton donor" evidence="10">
    <location>
        <position position="334"/>
    </location>
</feature>
<feature type="disulfide bond" evidence="12">
    <location>
        <begin position="286"/>
        <end position="320"/>
    </location>
</feature>
<feature type="active site" evidence="10">
    <location>
        <position position="221"/>
    </location>
</feature>
<evidence type="ECO:0000256" key="10">
    <source>
        <dbReference type="PIRSR" id="PIRSR601382-1"/>
    </source>
</evidence>
<comment type="catalytic activity">
    <reaction evidence="8">
        <text>N(4)-(alpha-D-Man-(1-&gt;2)-alpha-D-Man-(1-&gt;2)-alpha-D-Man-(1-&gt;3)-[alpha-D-Man-(1-&gt;3)-[alpha-D-Man-(1-&gt;2)-alpha-D-Man-(1-&gt;6)]-alpha-D-Man-(1-&gt;6)]-beta-D-Man-(1-&gt;4)-beta-D-GlcNAc-(1-&gt;4)-beta-D-GlcNAc)-L-asparaginyl-[protein] (N-glucan mannose isomer 8A1,2,3B1,3) + 3 H2O = N(4)-(alpha-D-Man-(1-&gt;3)-[alpha-D-Man-(1-&gt;3)-[alpha-D-Man-(1-&gt;6)]-alpha-D-Man-(1-&gt;6)]-beta-D-Man-(1-&gt;4)-beta-D-GlcNAc-(1-&gt;4)-beta-D-GlcNAc)-L-asparaginyl-[protein] (N-glucan mannose isomer 5A1,2) + 3 beta-D-mannose</text>
        <dbReference type="Rhea" id="RHEA:56028"/>
        <dbReference type="Rhea" id="RHEA-COMP:14358"/>
        <dbReference type="Rhea" id="RHEA-COMP:14367"/>
        <dbReference type="ChEBI" id="CHEBI:15377"/>
        <dbReference type="ChEBI" id="CHEBI:28563"/>
        <dbReference type="ChEBI" id="CHEBI:59087"/>
        <dbReference type="ChEBI" id="CHEBI:60628"/>
        <dbReference type="EC" id="3.2.1.113"/>
    </reaction>
</comment>